<dbReference type="PANTHER" id="PTHR43080">
    <property type="entry name" value="CBS DOMAIN-CONTAINING PROTEIN CBSX3, MITOCHONDRIAL"/>
    <property type="match status" value="1"/>
</dbReference>
<reference evidence="4" key="1">
    <citation type="submission" date="2021-02" db="EMBL/GenBank/DDBJ databases">
        <title>Natronogracilivirga saccharolytica gen. nov. sp. nov. a new anaerobic, haloalkiliphilic carbohydrate-fermenting bacterium from soda lake and proposing of Cyclonatronumiaceae fam. nov. in the phylum Balneolaeota.</title>
        <authorList>
            <person name="Zhilina T.N."/>
            <person name="Sorokin D.Y."/>
            <person name="Zavarzina D.G."/>
            <person name="Toshchakov S.V."/>
            <person name="Kublanov I.V."/>
        </authorList>
    </citation>
    <scope>NUCLEOTIDE SEQUENCE</scope>
    <source>
        <strain evidence="4">Z-1702</strain>
    </source>
</reference>
<dbReference type="Gene3D" id="3.10.580.10">
    <property type="entry name" value="CBS-domain"/>
    <property type="match status" value="1"/>
</dbReference>
<evidence type="ECO:0000256" key="1">
    <source>
        <dbReference type="ARBA" id="ARBA00023122"/>
    </source>
</evidence>
<dbReference type="InterPro" id="IPR000644">
    <property type="entry name" value="CBS_dom"/>
</dbReference>
<feature type="domain" description="CBS" evidence="3">
    <location>
        <begin position="72"/>
        <end position="132"/>
    </location>
</feature>
<dbReference type="Pfam" id="PF00571">
    <property type="entry name" value="CBS"/>
    <property type="match status" value="2"/>
</dbReference>
<proteinExistence type="predicted"/>
<dbReference type="PROSITE" id="PS51371">
    <property type="entry name" value="CBS"/>
    <property type="match status" value="2"/>
</dbReference>
<comment type="caution">
    <text evidence="4">The sequence shown here is derived from an EMBL/GenBank/DDBJ whole genome shotgun (WGS) entry which is preliminary data.</text>
</comment>
<dbReference type="SMART" id="SM00116">
    <property type="entry name" value="CBS"/>
    <property type="match status" value="2"/>
</dbReference>
<dbReference type="SUPFAM" id="SSF54631">
    <property type="entry name" value="CBS-domain pair"/>
    <property type="match status" value="1"/>
</dbReference>
<dbReference type="Proteomes" id="UP000673975">
    <property type="component" value="Unassembled WGS sequence"/>
</dbReference>
<accession>A0A8J7UVS3</accession>
<keyword evidence="5" id="KW-1185">Reference proteome</keyword>
<evidence type="ECO:0000313" key="5">
    <source>
        <dbReference type="Proteomes" id="UP000673975"/>
    </source>
</evidence>
<keyword evidence="1 2" id="KW-0129">CBS domain</keyword>
<dbReference type="PANTHER" id="PTHR43080:SF2">
    <property type="entry name" value="CBS DOMAIN-CONTAINING PROTEIN"/>
    <property type="match status" value="1"/>
</dbReference>
<gene>
    <name evidence="4" type="ORF">NATSA_02215</name>
</gene>
<feature type="domain" description="CBS" evidence="3">
    <location>
        <begin position="13"/>
        <end position="70"/>
    </location>
</feature>
<evidence type="ECO:0000259" key="3">
    <source>
        <dbReference type="PROSITE" id="PS51371"/>
    </source>
</evidence>
<dbReference type="EMBL" id="JAFIDN010000001">
    <property type="protein sequence ID" value="MBP3191469.1"/>
    <property type="molecule type" value="Genomic_DNA"/>
</dbReference>
<name>A0A8J7UVS3_9BACT</name>
<dbReference type="InterPro" id="IPR046342">
    <property type="entry name" value="CBS_dom_sf"/>
</dbReference>
<protein>
    <submittedName>
        <fullName evidence="4">CBS domain-containing protein</fullName>
    </submittedName>
</protein>
<dbReference type="InterPro" id="IPR051257">
    <property type="entry name" value="Diverse_CBS-Domain"/>
</dbReference>
<evidence type="ECO:0000313" key="4">
    <source>
        <dbReference type="EMBL" id="MBP3191469.1"/>
    </source>
</evidence>
<dbReference type="AlphaFoldDB" id="A0A8J7UVS3"/>
<organism evidence="4 5">
    <name type="scientific">Natronogracilivirga saccharolytica</name>
    <dbReference type="NCBI Taxonomy" id="2812953"/>
    <lineage>
        <taxon>Bacteria</taxon>
        <taxon>Pseudomonadati</taxon>
        <taxon>Balneolota</taxon>
        <taxon>Balneolia</taxon>
        <taxon>Balneolales</taxon>
        <taxon>Cyclonatronaceae</taxon>
        <taxon>Natronogracilivirga</taxon>
    </lineage>
</organism>
<dbReference type="RefSeq" id="WP_210510011.1">
    <property type="nucleotide sequence ID" value="NZ_JAFIDN010000001.1"/>
</dbReference>
<evidence type="ECO:0000256" key="2">
    <source>
        <dbReference type="PROSITE-ProRule" id="PRU00703"/>
    </source>
</evidence>
<sequence length="228" mass="26005">MRTEKTMLIREIISEHIKPLRASDTAAEALAAILESGQGVLPVVDRTTNRFIGMVSREAAEKHCGSVDSVMLIRDAEAVATAPDQNVFDTVRLMDKNDISLIPVVEHDRNYLGVVERRILFDRIIRMMNFTEYGSLITIHFKERDFTLSQMVRIIEAEGGLILGLSVESPKDSHPFYVVSIKLNLPDPGRIVAALRRHEFIVDNHSMENQEDQRYEERADELLRYLDI</sequence>